<feature type="compositionally biased region" description="Low complexity" evidence="1">
    <location>
        <begin position="511"/>
        <end position="520"/>
    </location>
</feature>
<gene>
    <name evidence="2" type="ORF">IPOD504_LOCUS2334</name>
</gene>
<dbReference type="PANTHER" id="PTHR21567">
    <property type="entry name" value="CLASP"/>
    <property type="match status" value="1"/>
</dbReference>
<dbReference type="Gene3D" id="1.25.10.10">
    <property type="entry name" value="Leucine-rich Repeat Variant"/>
    <property type="match status" value="1"/>
</dbReference>
<protein>
    <recommendedName>
        <fullName evidence="4">TOG domain-containing protein</fullName>
    </recommendedName>
</protein>
<evidence type="ECO:0000313" key="3">
    <source>
        <dbReference type="Proteomes" id="UP000837857"/>
    </source>
</evidence>
<evidence type="ECO:0000313" key="2">
    <source>
        <dbReference type="EMBL" id="CAH2040162.1"/>
    </source>
</evidence>
<feature type="compositionally biased region" description="Basic and acidic residues" evidence="1">
    <location>
        <begin position="258"/>
        <end position="270"/>
    </location>
</feature>
<feature type="compositionally biased region" description="Polar residues" evidence="1">
    <location>
        <begin position="222"/>
        <end position="238"/>
    </location>
</feature>
<dbReference type="PANTHER" id="PTHR21567:SF88">
    <property type="entry name" value="TOG DOMAIN-CONTAINING PROTEIN"/>
    <property type="match status" value="1"/>
</dbReference>
<proteinExistence type="predicted"/>
<sequence>MDFSQLRANSPEEDVEEIKTIYNTDSQKSVTTSNVYSADFTDNNSDKNNSSGKETYVIDWYDSDDSEASCRLHREESSFNVTDKVSQPLVNNMMQCTTEHQISEALFSNPPLNNVTFIAQETFTQTSKTIIELAKSEGLFVKSTGNNTLQTQTSYVSITDSKRIEYKILSSNVVRKNSDYDWHMVDENQVVCPILSNCLEDKSSKLPESESDEEKSESESSIITRAETQNTNVYTETLNKFEASESSSTDFDDDSLMDESHDNNGHRMHEALNPISDKNSDICDTPKSIGDEVDDLYNKMSNCLGMLSAKKNAEPEFSQWTGALTPLTEESTMKKESIMDISPCLNIVTETNEKVEDMNNCIQDTQIELLSVQKESCKSGDPFKLPPIQKNKSSPSTLNFLLSVNRGNQMNNASTHDSLLHTWEIRGNNLAAGENQFINPTYSSRLPNEVFQLPPIQMETGIHNIYTNYTTRYSSSSKLSLTGTPCESININDKIRELKMSDVRTRRGRGSRSPSITSSPDDSKLGDVALKGCEALCAELMRKLRSTSWCEILDTLEEIPRVMEKFWNVIAELRIADLIRQVTVHVDSPRSQVARTACMTLACILKNTNYTRKPDFYEAVTALLVKTGSFSRPVRRAANMALDDIVCSVDFTHAVTALCVHGVGHKSPLVRCASARLLVVCCAVSGGGRGLLRGRPPTAAAARRAALRALADLLQDKATDARKYAERLYVMLRPLANFEAYFLTDVDVEVATRQMKKCDQLLPLVTKDRMRGTRLPHSPDETQQNCIRLQLNFGEGRDFRDLRDEQIFKKKWPKKAIVAPWSRKIASSCSLVPGRPWPMKQRQVQLGDGVQFRDTRAYACSTVRHKLIGKLFLIYHMKCSNKLTL</sequence>
<reference evidence="2" key="1">
    <citation type="submission" date="2022-03" db="EMBL/GenBank/DDBJ databases">
        <authorList>
            <person name="Martin H S."/>
        </authorList>
    </citation>
    <scope>NUCLEOTIDE SEQUENCE</scope>
</reference>
<feature type="region of interest" description="Disordered" evidence="1">
    <location>
        <begin position="504"/>
        <end position="523"/>
    </location>
</feature>
<accession>A0ABN8HRI2</accession>
<evidence type="ECO:0008006" key="4">
    <source>
        <dbReference type="Google" id="ProtNLM"/>
    </source>
</evidence>
<organism evidence="2 3">
    <name type="scientific">Iphiclides podalirius</name>
    <name type="common">scarce swallowtail</name>
    <dbReference type="NCBI Taxonomy" id="110791"/>
    <lineage>
        <taxon>Eukaryota</taxon>
        <taxon>Metazoa</taxon>
        <taxon>Ecdysozoa</taxon>
        <taxon>Arthropoda</taxon>
        <taxon>Hexapoda</taxon>
        <taxon>Insecta</taxon>
        <taxon>Pterygota</taxon>
        <taxon>Neoptera</taxon>
        <taxon>Endopterygota</taxon>
        <taxon>Lepidoptera</taxon>
        <taxon>Glossata</taxon>
        <taxon>Ditrysia</taxon>
        <taxon>Papilionoidea</taxon>
        <taxon>Papilionidae</taxon>
        <taxon>Papilioninae</taxon>
        <taxon>Iphiclides</taxon>
    </lineage>
</organism>
<feature type="non-terminal residue" evidence="2">
    <location>
        <position position="1"/>
    </location>
</feature>
<dbReference type="SUPFAM" id="SSF48371">
    <property type="entry name" value="ARM repeat"/>
    <property type="match status" value="1"/>
</dbReference>
<dbReference type="InterPro" id="IPR016024">
    <property type="entry name" value="ARM-type_fold"/>
</dbReference>
<dbReference type="Proteomes" id="UP000837857">
    <property type="component" value="Chromosome 12"/>
</dbReference>
<dbReference type="EMBL" id="OW152824">
    <property type="protein sequence ID" value="CAH2040162.1"/>
    <property type="molecule type" value="Genomic_DNA"/>
</dbReference>
<name>A0ABN8HRI2_9NEOP</name>
<evidence type="ECO:0000256" key="1">
    <source>
        <dbReference type="SAM" id="MobiDB-lite"/>
    </source>
</evidence>
<keyword evidence="3" id="KW-1185">Reference proteome</keyword>
<dbReference type="InterPro" id="IPR011989">
    <property type="entry name" value="ARM-like"/>
</dbReference>
<feature type="region of interest" description="Disordered" evidence="1">
    <location>
        <begin position="1"/>
        <end position="21"/>
    </location>
</feature>
<feature type="region of interest" description="Disordered" evidence="1">
    <location>
        <begin position="203"/>
        <end position="281"/>
    </location>
</feature>